<feature type="region of interest" description="Disordered" evidence="1">
    <location>
        <begin position="95"/>
        <end position="167"/>
    </location>
</feature>
<feature type="compositionally biased region" description="Low complexity" evidence="1">
    <location>
        <begin position="116"/>
        <end position="130"/>
    </location>
</feature>
<feature type="region of interest" description="Disordered" evidence="1">
    <location>
        <begin position="592"/>
        <end position="611"/>
    </location>
</feature>
<reference evidence="3" key="1">
    <citation type="submission" date="2015-07" db="EMBL/GenBank/DDBJ databases">
        <authorList>
            <person name="Teixeira M.M."/>
            <person name="Souza R.C."/>
            <person name="Almeida L.G."/>
            <person name="Vicente V.A."/>
            <person name="de Hoog S."/>
            <person name="Bocca A.L."/>
            <person name="de Almeida S.R."/>
            <person name="Vasconcelos A.T."/>
            <person name="Felipe M.S."/>
        </authorList>
    </citation>
    <scope>NUCLEOTIDE SEQUENCE [LARGE SCALE GENOMIC DNA]</scope>
    <source>
        <strain evidence="3">KSF</strain>
    </source>
</reference>
<dbReference type="OrthoDB" id="4159835at2759"/>
<accession>A0A1C1CB10</accession>
<organism evidence="2 3">
    <name type="scientific">Cladophialophora carrionii</name>
    <dbReference type="NCBI Taxonomy" id="86049"/>
    <lineage>
        <taxon>Eukaryota</taxon>
        <taxon>Fungi</taxon>
        <taxon>Dikarya</taxon>
        <taxon>Ascomycota</taxon>
        <taxon>Pezizomycotina</taxon>
        <taxon>Eurotiomycetes</taxon>
        <taxon>Chaetothyriomycetidae</taxon>
        <taxon>Chaetothyriales</taxon>
        <taxon>Herpotrichiellaceae</taxon>
        <taxon>Cladophialophora</taxon>
    </lineage>
</organism>
<sequence length="1254" mass="136917">MDSQDEQSGPYRDNDGEPQTPESNVSTYTRLGVGGITSPQGRVLRPPSAASRQSSAAASRRSSAFGLASRSASSALGLGQENDITDLSSLADQLARWHSPQSTLEVTENQDETEVGRSSRPSSRSLSRGSGAHDDAPDRQGNDMSAEEQDERKNSRKSAEEKLLLDNEKLRMDKAQLEKDIKALERQWDEQADEIRELRAEQKATELSAERRQLDMLELQMSKEDADKELEISEARVAELEEQVARLRRLEGVQEKLNKAEWQLGDYYNELEGKEAELIRLRQEVEELKASNGPLERALQRSEQERDNLNAEMQTVLRWMEKLHEQQVKSDIDQFREYDNQLLERLDRREAARYRGSVGSSPPQHEVLGDFMSSRPQSLTSQSRTSSVPHGLDAERGLRSRPHSTASCVPESAAVHSSPRPASMAPAASSQPDDGAYHRRLESRRISFQGLNSRQHFDIPPIHRRLELLRRRTTPPTSSRLRHSSIPAESRLDAFFRPSNVPSSPSLLDLASTDVGEGLSSRALSAPITKEEHEELREYLKIKFPVPITWENAKTRAVFEPEHTTPPEESQAVPLEVGQAAFFEENLAVRPGESQIEPPQESQATASRGVASLASPIEWQTLGSTFGNGVSKHSRRGTSQQPAAITTKPEGPSFDSPPDPRQVPPEVAGYVPSSPLSANSSRKSDTAELLKATGSSSPVSPLVASSGLRKRRGDFSSVTALGSPIAKSRNLFDSLAAHSPTSPTKIPNRKALPSPRSASTSTTPRSPSKIPLPASDNGCEGAGTTLRTSADAFGPLPLYKRRDGGIRKPALRPIRTGPVLSAPGPVVTALSDGVDIDGLAAQQQVTSDVAATTLPQAPLAASENLRESAGSGAVSTVVNRSEAGVGSSPRYTEGSADNEQKGVGADRETRPHIVVRVLVAINIAMFLAAMLVLYTNLSVLRAPAPVWTSAPASACPHRQIGCDNPDWESCNSMHEAYFGKAIDPPWVTSTAIITERATETQTKTETETHTKIDYETHTKIEVSTELLSLTILETQFVATETEVEFETSTTTSTLTLVQTQTETETETETETSTATATVTKLEVEVETEIATETLIKTHTFTETGSLASCADPHIPRDLPILPPTRSFTGAQLPSFMLMDPASGHPKPVPAPRPVPFTGISHSSASQCECACSHSHPVSSSTSTRTTGLTNSQIDARAAKVKQRTVRSQMHMQHNRAYLGRTYWGFTPEVQRFLDIVHFEVTELLLGNARGMRKY</sequence>
<feature type="compositionally biased region" description="Low complexity" evidence="1">
    <location>
        <begin position="417"/>
        <end position="432"/>
    </location>
</feature>
<feature type="compositionally biased region" description="Polar residues" evidence="1">
    <location>
        <begin position="20"/>
        <end position="29"/>
    </location>
</feature>
<feature type="compositionally biased region" description="Low complexity" evidence="1">
    <location>
        <begin position="48"/>
        <end position="79"/>
    </location>
</feature>
<proteinExistence type="predicted"/>
<keyword evidence="3" id="KW-1185">Reference proteome</keyword>
<feature type="compositionally biased region" description="Polar residues" evidence="1">
    <location>
        <begin position="374"/>
        <end position="388"/>
    </location>
</feature>
<dbReference type="EMBL" id="LGRB01000019">
    <property type="protein sequence ID" value="OCT45666.1"/>
    <property type="molecule type" value="Genomic_DNA"/>
</dbReference>
<feature type="compositionally biased region" description="Basic and acidic residues" evidence="1">
    <location>
        <begin position="150"/>
        <end position="167"/>
    </location>
</feature>
<feature type="region of interest" description="Disordered" evidence="1">
    <location>
        <begin position="354"/>
        <end position="436"/>
    </location>
</feature>
<feature type="region of interest" description="Disordered" evidence="1">
    <location>
        <begin position="624"/>
        <end position="709"/>
    </location>
</feature>
<feature type="compositionally biased region" description="Low complexity" evidence="1">
    <location>
        <begin position="753"/>
        <end position="768"/>
    </location>
</feature>
<feature type="region of interest" description="Disordered" evidence="1">
    <location>
        <begin position="736"/>
        <end position="817"/>
    </location>
</feature>
<dbReference type="STRING" id="86049.A0A1C1CB10"/>
<dbReference type="AlphaFoldDB" id="A0A1C1CB10"/>
<comment type="caution">
    <text evidence="2">The sequence shown here is derived from an EMBL/GenBank/DDBJ whole genome shotgun (WGS) entry which is preliminary data.</text>
</comment>
<name>A0A1C1CB10_9EURO</name>
<feature type="compositionally biased region" description="Low complexity" evidence="1">
    <location>
        <begin position="694"/>
        <end position="707"/>
    </location>
</feature>
<protein>
    <submittedName>
        <fullName evidence="2">Uncharacterized protein</fullName>
    </submittedName>
</protein>
<feature type="region of interest" description="Disordered" evidence="1">
    <location>
        <begin position="1"/>
        <end position="79"/>
    </location>
</feature>
<evidence type="ECO:0000313" key="3">
    <source>
        <dbReference type="Proteomes" id="UP000094526"/>
    </source>
</evidence>
<dbReference type="VEuPathDB" id="FungiDB:G647_03565"/>
<dbReference type="VEuPathDB" id="FungiDB:CLCR_01386"/>
<evidence type="ECO:0000313" key="2">
    <source>
        <dbReference type="EMBL" id="OCT45666.1"/>
    </source>
</evidence>
<feature type="region of interest" description="Disordered" evidence="1">
    <location>
        <begin position="862"/>
        <end position="905"/>
    </location>
</feature>
<evidence type="ECO:0000256" key="1">
    <source>
        <dbReference type="SAM" id="MobiDB-lite"/>
    </source>
</evidence>
<feature type="compositionally biased region" description="Basic and acidic residues" evidence="1">
    <location>
        <begin position="131"/>
        <end position="141"/>
    </location>
</feature>
<dbReference type="Proteomes" id="UP000094526">
    <property type="component" value="Unassembled WGS sequence"/>
</dbReference>
<gene>
    <name evidence="2" type="ORF">CLCR_01386</name>
</gene>